<comment type="cofactor">
    <cofactor evidence="3">
        <name>chloride</name>
        <dbReference type="ChEBI" id="CHEBI:17996"/>
    </cofactor>
</comment>
<keyword evidence="7" id="KW-0479">Metal-binding</keyword>
<comment type="catalytic activity">
    <reaction evidence="1 16">
        <text>Endohydrolysis of (1-&gt;4)-alpha-D-glucosidic linkages in polysaccharides containing three or more (1-&gt;4)-alpha-linked D-glucose units.</text>
        <dbReference type="EC" id="3.2.1.1"/>
    </reaction>
</comment>
<dbReference type="GO" id="GO:0005975">
    <property type="term" value="P:carbohydrate metabolic process"/>
    <property type="evidence" value="ECO:0007669"/>
    <property type="project" value="InterPro"/>
</dbReference>
<comment type="subunit">
    <text evidence="5">Monomer.</text>
</comment>
<keyword evidence="9 16" id="KW-0378">Hydrolase</keyword>
<dbReference type="InterPro" id="IPR013780">
    <property type="entry name" value="Glyco_hydro_b"/>
</dbReference>
<evidence type="ECO:0000256" key="11">
    <source>
        <dbReference type="ARBA" id="ARBA00023157"/>
    </source>
</evidence>
<dbReference type="Gene3D" id="3.20.20.80">
    <property type="entry name" value="Glycosidases"/>
    <property type="match status" value="1"/>
</dbReference>
<dbReference type="SUPFAM" id="SSF51445">
    <property type="entry name" value="(Trans)glycosidases"/>
    <property type="match status" value="1"/>
</dbReference>
<dbReference type="PRINTS" id="PR00110">
    <property type="entry name" value="ALPHAAMYLASE"/>
</dbReference>
<feature type="signal peptide" evidence="17">
    <location>
        <begin position="1"/>
        <end position="22"/>
    </location>
</feature>
<reference evidence="20" key="1">
    <citation type="submission" date="2018-01" db="EMBL/GenBank/DDBJ databases">
        <title>An insight into the sialome of Amazonian anophelines.</title>
        <authorList>
            <person name="Ribeiro J.M."/>
            <person name="Scarpassa V."/>
            <person name="Calvo E."/>
        </authorList>
    </citation>
    <scope>NUCLEOTIDE SEQUENCE</scope>
    <source>
        <tissue evidence="20">Salivary glands</tissue>
    </source>
</reference>
<dbReference type="InterPro" id="IPR006046">
    <property type="entry name" value="Alpha_amylase"/>
</dbReference>
<evidence type="ECO:0000256" key="8">
    <source>
        <dbReference type="ARBA" id="ARBA00022729"/>
    </source>
</evidence>
<feature type="domain" description="Glycosyl hydrolase family 13 catalytic" evidence="19">
    <location>
        <begin position="321"/>
        <end position="696"/>
    </location>
</feature>
<dbReference type="Gene3D" id="2.60.40.1180">
    <property type="entry name" value="Golgi alpha-mannosidase II"/>
    <property type="match status" value="1"/>
</dbReference>
<feature type="chain" id="PRO_5014928160" description="Alpha-amylase" evidence="17">
    <location>
        <begin position="23"/>
        <end position="791"/>
    </location>
</feature>
<name>A0A2M4BEB3_9DIPT</name>
<dbReference type="EMBL" id="GGFJ01002241">
    <property type="protein sequence ID" value="MBW51382.1"/>
    <property type="molecule type" value="Transcribed_RNA"/>
</dbReference>
<keyword evidence="13 16" id="KW-0119">Carbohydrate metabolism</keyword>
<dbReference type="InterPro" id="IPR031319">
    <property type="entry name" value="A-amylase_C"/>
</dbReference>
<evidence type="ECO:0000256" key="15">
    <source>
        <dbReference type="RuleBase" id="RU003615"/>
    </source>
</evidence>
<evidence type="ECO:0000256" key="2">
    <source>
        <dbReference type="ARBA" id="ARBA00001913"/>
    </source>
</evidence>
<dbReference type="InterPro" id="IPR006047">
    <property type="entry name" value="GH13_cat_dom"/>
</dbReference>
<evidence type="ECO:0000256" key="17">
    <source>
        <dbReference type="SAM" id="SignalP"/>
    </source>
</evidence>
<keyword evidence="11" id="KW-1015">Disulfide bond</keyword>
<dbReference type="InterPro" id="IPR006048">
    <property type="entry name" value="A-amylase/branching_C"/>
</dbReference>
<evidence type="ECO:0000256" key="1">
    <source>
        <dbReference type="ARBA" id="ARBA00000548"/>
    </source>
</evidence>
<proteinExistence type="inferred from homology"/>
<evidence type="ECO:0000256" key="16">
    <source>
        <dbReference type="RuleBase" id="RU361134"/>
    </source>
</evidence>
<feature type="domain" description="Alpha-amylase C-terminal" evidence="18">
    <location>
        <begin position="704"/>
        <end position="787"/>
    </location>
</feature>
<dbReference type="AlphaFoldDB" id="A0A2M4BEB3"/>
<accession>A0A2M4BEB3</accession>
<comment type="similarity">
    <text evidence="4 15">Belongs to the glycosyl hydrolase 13 family.</text>
</comment>
<keyword evidence="12" id="KW-0868">Chloride</keyword>
<evidence type="ECO:0000313" key="20">
    <source>
        <dbReference type="EMBL" id="MBW51382.1"/>
    </source>
</evidence>
<evidence type="ECO:0000259" key="19">
    <source>
        <dbReference type="SMART" id="SM00642"/>
    </source>
</evidence>
<keyword evidence="8 17" id="KW-0732">Signal</keyword>
<organism evidence="20">
    <name type="scientific">Anopheles marajoara</name>
    <dbReference type="NCBI Taxonomy" id="58244"/>
    <lineage>
        <taxon>Eukaryota</taxon>
        <taxon>Metazoa</taxon>
        <taxon>Ecdysozoa</taxon>
        <taxon>Arthropoda</taxon>
        <taxon>Hexapoda</taxon>
        <taxon>Insecta</taxon>
        <taxon>Pterygota</taxon>
        <taxon>Neoptera</taxon>
        <taxon>Endopterygota</taxon>
        <taxon>Diptera</taxon>
        <taxon>Nematocera</taxon>
        <taxon>Culicoidea</taxon>
        <taxon>Culicidae</taxon>
        <taxon>Anophelinae</taxon>
        <taxon>Anopheles</taxon>
    </lineage>
</organism>
<evidence type="ECO:0000256" key="5">
    <source>
        <dbReference type="ARBA" id="ARBA00011245"/>
    </source>
</evidence>
<evidence type="ECO:0000256" key="13">
    <source>
        <dbReference type="ARBA" id="ARBA00023277"/>
    </source>
</evidence>
<sequence length="791" mass="85679">MATARRHCLSLVIVACCYHVTSLNGLQLGPFTLPTLGNGGAFGFSNNLLNASLSPSTGRASLGVQAPSIGSSVNTFTVLANRFSNLVPSLSDVAPIPGVPSLGNIGVPSASSLANGFRQTTSNLVQSFLPTNVSTSNPAGSFLNVVNRLRNSAGNRLPNLSALNLPPDAIFNSFPRIPLQPTIPGRPTTGNLIPSVADSALGPFARLTNAADSFRKAISNASRTLSTQDFGGLLMQIPGAQRGIEQFSEAVSTVTNPEFWSKLASSGIIEDMSGAQAERLSDGINKLAAGLSDVASNLPDIPEVKIEDSDHRNPHFYPGRNVIVHLFEWKFLDIAEECEQVLGPAGYGGVQVSPVNEYVRAANRPWWERYQPVSYEIRSRSGDEREFAEMVRRCQRAKVRVYVDIVANHMAGPGATTPLYGTAGSPSDPAERLYPAVPFNKSHFHQDCIIESNLNASQVHNCQLGGLPDLNQTDPYVREKIVGLMNRLIEHGVAGFRMDSAKYIAPDDLDSIYKELKPLNPMSGFPPFSAPFIYQDVDDFSDDSDTASQYTDLGLVTEPKYSLYLGSIFHSTLPAPSLQALTAANATQYGLIPSDSALTFVDSVINQRLHGAVSELILTYKDIPQYVNAVAFALANDYGTVRLMSSYRFEEDYHGPPADELEQILSPGTADDGYSCLNGWVCEHRWPVLRRMVAFRNFVQPATVHDVQATNETFSFCRGNIGFAAFNVGTITRDIVVRTCLPAGEYCDLITGEKRDTTCTGTRVLVNEDSTVSLTLPAGSSLVLDLRNRVK</sequence>
<evidence type="ECO:0000259" key="18">
    <source>
        <dbReference type="SMART" id="SM00632"/>
    </source>
</evidence>
<evidence type="ECO:0000256" key="12">
    <source>
        <dbReference type="ARBA" id="ARBA00023214"/>
    </source>
</evidence>
<comment type="cofactor">
    <cofactor evidence="2">
        <name>Ca(2+)</name>
        <dbReference type="ChEBI" id="CHEBI:29108"/>
    </cofactor>
</comment>
<dbReference type="InterPro" id="IPR017853">
    <property type="entry name" value="GH"/>
</dbReference>
<evidence type="ECO:0000256" key="6">
    <source>
        <dbReference type="ARBA" id="ARBA00012595"/>
    </source>
</evidence>
<dbReference type="PANTHER" id="PTHR43447">
    <property type="entry name" value="ALPHA-AMYLASE"/>
    <property type="match status" value="1"/>
</dbReference>
<dbReference type="SUPFAM" id="SSF51011">
    <property type="entry name" value="Glycosyl hydrolase domain"/>
    <property type="match status" value="1"/>
</dbReference>
<dbReference type="CDD" id="cd11317">
    <property type="entry name" value="AmyAc_bac_euk_AmyA"/>
    <property type="match status" value="1"/>
</dbReference>
<dbReference type="SMART" id="SM00642">
    <property type="entry name" value="Aamy"/>
    <property type="match status" value="1"/>
</dbReference>
<evidence type="ECO:0000256" key="9">
    <source>
        <dbReference type="ARBA" id="ARBA00022801"/>
    </source>
</evidence>
<evidence type="ECO:0000256" key="4">
    <source>
        <dbReference type="ARBA" id="ARBA00008061"/>
    </source>
</evidence>
<keyword evidence="14 16" id="KW-0326">Glycosidase</keyword>
<dbReference type="GO" id="GO:0004556">
    <property type="term" value="F:alpha-amylase activity"/>
    <property type="evidence" value="ECO:0007669"/>
    <property type="project" value="UniProtKB-UniRule"/>
</dbReference>
<evidence type="ECO:0000256" key="3">
    <source>
        <dbReference type="ARBA" id="ARBA00001923"/>
    </source>
</evidence>
<protein>
    <recommendedName>
        <fullName evidence="6 16">Alpha-amylase</fullName>
        <ecNumber evidence="6 16">3.2.1.1</ecNumber>
    </recommendedName>
</protein>
<dbReference type="EC" id="3.2.1.1" evidence="6 16"/>
<dbReference type="SMART" id="SM00632">
    <property type="entry name" value="Aamy_C"/>
    <property type="match status" value="1"/>
</dbReference>
<evidence type="ECO:0000256" key="10">
    <source>
        <dbReference type="ARBA" id="ARBA00022837"/>
    </source>
</evidence>
<evidence type="ECO:0000256" key="14">
    <source>
        <dbReference type="ARBA" id="ARBA00023295"/>
    </source>
</evidence>
<dbReference type="GO" id="GO:0046872">
    <property type="term" value="F:metal ion binding"/>
    <property type="evidence" value="ECO:0007669"/>
    <property type="project" value="UniProtKB-KW"/>
</dbReference>
<keyword evidence="10" id="KW-0106">Calcium</keyword>
<dbReference type="Pfam" id="PF02806">
    <property type="entry name" value="Alpha-amylase_C"/>
    <property type="match status" value="1"/>
</dbReference>
<dbReference type="Pfam" id="PF00128">
    <property type="entry name" value="Alpha-amylase"/>
    <property type="match status" value="1"/>
</dbReference>
<evidence type="ECO:0000256" key="7">
    <source>
        <dbReference type="ARBA" id="ARBA00022723"/>
    </source>
</evidence>